<dbReference type="PANTHER" id="PTHR42912:SF80">
    <property type="entry name" value="METHYLTRANSFERASE DOMAIN-CONTAINING PROTEIN"/>
    <property type="match status" value="1"/>
</dbReference>
<accession>A0A917NZC5</accession>
<dbReference type="Gene3D" id="3.40.50.150">
    <property type="entry name" value="Vaccinia Virus protein VP39"/>
    <property type="match status" value="1"/>
</dbReference>
<dbReference type="SUPFAM" id="SSF53335">
    <property type="entry name" value="S-adenosyl-L-methionine-dependent methyltransferases"/>
    <property type="match status" value="1"/>
</dbReference>
<dbReference type="GO" id="GO:0032259">
    <property type="term" value="P:methylation"/>
    <property type="evidence" value="ECO:0007669"/>
    <property type="project" value="UniProtKB-KW"/>
</dbReference>
<feature type="domain" description="Methyltransferase type 11" evidence="1">
    <location>
        <begin position="55"/>
        <end position="149"/>
    </location>
</feature>
<dbReference type="RefSeq" id="WP_188973605.1">
    <property type="nucleotide sequence ID" value="NZ_BMKW01000027.1"/>
</dbReference>
<dbReference type="AlphaFoldDB" id="A0A917NZC5"/>
<name>A0A917NZC5_9PROT</name>
<dbReference type="CDD" id="cd02440">
    <property type="entry name" value="AdoMet_MTases"/>
    <property type="match status" value="1"/>
</dbReference>
<evidence type="ECO:0000313" key="2">
    <source>
        <dbReference type="EMBL" id="GGJ43483.1"/>
    </source>
</evidence>
<dbReference type="Proteomes" id="UP000661507">
    <property type="component" value="Unassembled WGS sequence"/>
</dbReference>
<keyword evidence="3" id="KW-1185">Reference proteome</keyword>
<sequence length="251" mass="26926">MSANYDLKEQIRDYWSGRAAGFDAAPGHRIDDADMAAWQRLMAVGLGPLEGRTVLDLACGTGEVSRALTGLGARVTGVDFSEAMLGHARTKLAGRAWRGMLMDAESLAGLPDEQFDAAITRHLVWTLTDPAAAFAAWFRVLKPGGRLLVVDGDWVREGLRGRVLRRIAALLGGAVPAAADGAVHKDILARVPYSGGLTQERLITALRRAGFTDPRSHGVSGIYLRGLHGAPMAQRLRLLAPTRFAVSILKP</sequence>
<organism evidence="2 3">
    <name type="scientific">Neoroseomonas lacus</name>
    <dbReference type="NCBI Taxonomy" id="287609"/>
    <lineage>
        <taxon>Bacteria</taxon>
        <taxon>Pseudomonadati</taxon>
        <taxon>Pseudomonadota</taxon>
        <taxon>Alphaproteobacteria</taxon>
        <taxon>Acetobacterales</taxon>
        <taxon>Acetobacteraceae</taxon>
        <taxon>Neoroseomonas</taxon>
    </lineage>
</organism>
<dbReference type="PANTHER" id="PTHR42912">
    <property type="entry name" value="METHYLTRANSFERASE"/>
    <property type="match status" value="1"/>
</dbReference>
<dbReference type="EMBL" id="BMKW01000027">
    <property type="protein sequence ID" value="GGJ43483.1"/>
    <property type="molecule type" value="Genomic_DNA"/>
</dbReference>
<reference evidence="2" key="1">
    <citation type="journal article" date="2014" name="Int. J. Syst. Evol. Microbiol.">
        <title>Complete genome sequence of Corynebacterium casei LMG S-19264T (=DSM 44701T), isolated from a smear-ripened cheese.</title>
        <authorList>
            <consortium name="US DOE Joint Genome Institute (JGI-PGF)"/>
            <person name="Walter F."/>
            <person name="Albersmeier A."/>
            <person name="Kalinowski J."/>
            <person name="Ruckert C."/>
        </authorList>
    </citation>
    <scope>NUCLEOTIDE SEQUENCE</scope>
    <source>
        <strain evidence="2">CGMCC 1.3617</strain>
    </source>
</reference>
<proteinExistence type="predicted"/>
<comment type="caution">
    <text evidence="2">The sequence shown here is derived from an EMBL/GenBank/DDBJ whole genome shotgun (WGS) entry which is preliminary data.</text>
</comment>
<dbReference type="InterPro" id="IPR013216">
    <property type="entry name" value="Methyltransf_11"/>
</dbReference>
<reference evidence="2" key="2">
    <citation type="submission" date="2020-09" db="EMBL/GenBank/DDBJ databases">
        <authorList>
            <person name="Sun Q."/>
            <person name="Zhou Y."/>
        </authorList>
    </citation>
    <scope>NUCLEOTIDE SEQUENCE</scope>
    <source>
        <strain evidence="2">CGMCC 1.3617</strain>
    </source>
</reference>
<dbReference type="Pfam" id="PF08241">
    <property type="entry name" value="Methyltransf_11"/>
    <property type="match status" value="1"/>
</dbReference>
<dbReference type="GO" id="GO:0008757">
    <property type="term" value="F:S-adenosylmethionine-dependent methyltransferase activity"/>
    <property type="evidence" value="ECO:0007669"/>
    <property type="project" value="InterPro"/>
</dbReference>
<evidence type="ECO:0000313" key="3">
    <source>
        <dbReference type="Proteomes" id="UP000661507"/>
    </source>
</evidence>
<keyword evidence="2" id="KW-0489">Methyltransferase</keyword>
<gene>
    <name evidence="2" type="ORF">GCM10011320_58750</name>
</gene>
<dbReference type="InterPro" id="IPR029063">
    <property type="entry name" value="SAM-dependent_MTases_sf"/>
</dbReference>
<keyword evidence="2" id="KW-0808">Transferase</keyword>
<protein>
    <submittedName>
        <fullName evidence="2">SAM-dependent methyltransferase</fullName>
    </submittedName>
</protein>
<evidence type="ECO:0000259" key="1">
    <source>
        <dbReference type="Pfam" id="PF08241"/>
    </source>
</evidence>
<dbReference type="InterPro" id="IPR050508">
    <property type="entry name" value="Methyltransf_Superfamily"/>
</dbReference>